<name>A0ACB9RPT9_9MYRT</name>
<gene>
    <name evidence="1" type="ORF">MLD38_006446</name>
</gene>
<evidence type="ECO:0000313" key="1">
    <source>
        <dbReference type="EMBL" id="KAI4380231.1"/>
    </source>
</evidence>
<protein>
    <submittedName>
        <fullName evidence="1">Uncharacterized protein</fullName>
    </submittedName>
</protein>
<proteinExistence type="predicted"/>
<accession>A0ACB9RPT9</accession>
<reference evidence="2" key="1">
    <citation type="journal article" date="2023" name="Front. Plant Sci.">
        <title>Chromosomal-level genome assembly of Melastoma candidum provides insights into trichome evolution.</title>
        <authorList>
            <person name="Zhong Y."/>
            <person name="Wu W."/>
            <person name="Sun C."/>
            <person name="Zou P."/>
            <person name="Liu Y."/>
            <person name="Dai S."/>
            <person name="Zhou R."/>
        </authorList>
    </citation>
    <scope>NUCLEOTIDE SEQUENCE [LARGE SCALE GENOMIC DNA]</scope>
</reference>
<sequence length="381" mass="43184">MGNKFLFSNENKLVVAWFPSAVNRIFPSSLQSSATEEGIRARKMLVQVLKLESLKQYIGDMDRHAQMHFATGWEGKDRVEALPLVDQYMFSSISKLFIGINDLEHIFKLTDLVHVVFTGIFSIPINHPGTSFNRAIKAGKVIKKELTEIIKQKKIDIVNETSSASPSILLSQLLQLTDEEGKHMNESQIEDKILGVIAGGNDTLIVACTFVIKYLAELPEIYELVYNEQIQITKAKAPGEPLNWDDIQKMKYSWNVICEVMRLTPPADGSFREAIHDFTFDGFFIPKGWKLYGSAYSAHRNPEYFPQPEKFDPLRYDGTGPAPYTYVPFGGGPRMCPGKEFARLITLVFLHNLVKRFRWEKLVSDKIMANPKPADGLPIHL</sequence>
<dbReference type="EMBL" id="CM042882">
    <property type="protein sequence ID" value="KAI4380231.1"/>
    <property type="molecule type" value="Genomic_DNA"/>
</dbReference>
<organism evidence="1 2">
    <name type="scientific">Melastoma candidum</name>
    <dbReference type="NCBI Taxonomy" id="119954"/>
    <lineage>
        <taxon>Eukaryota</taxon>
        <taxon>Viridiplantae</taxon>
        <taxon>Streptophyta</taxon>
        <taxon>Embryophyta</taxon>
        <taxon>Tracheophyta</taxon>
        <taxon>Spermatophyta</taxon>
        <taxon>Magnoliopsida</taxon>
        <taxon>eudicotyledons</taxon>
        <taxon>Gunneridae</taxon>
        <taxon>Pentapetalae</taxon>
        <taxon>rosids</taxon>
        <taxon>malvids</taxon>
        <taxon>Myrtales</taxon>
        <taxon>Melastomataceae</taxon>
        <taxon>Melastomatoideae</taxon>
        <taxon>Melastomateae</taxon>
        <taxon>Melastoma</taxon>
    </lineage>
</organism>
<comment type="caution">
    <text evidence="1">The sequence shown here is derived from an EMBL/GenBank/DDBJ whole genome shotgun (WGS) entry which is preliminary data.</text>
</comment>
<evidence type="ECO:0000313" key="2">
    <source>
        <dbReference type="Proteomes" id="UP001057402"/>
    </source>
</evidence>
<keyword evidence="2" id="KW-1185">Reference proteome</keyword>
<dbReference type="Proteomes" id="UP001057402">
    <property type="component" value="Chromosome 3"/>
</dbReference>